<dbReference type="Gene3D" id="1.20.120.530">
    <property type="entry name" value="GntR ligand-binding domain-like"/>
    <property type="match status" value="1"/>
</dbReference>
<proteinExistence type="predicted"/>
<dbReference type="InterPro" id="IPR011711">
    <property type="entry name" value="GntR_C"/>
</dbReference>
<keyword evidence="1" id="KW-0805">Transcription regulation</keyword>
<sequence length="214" mass="24278">MSILKPIKLLPARERVASSLRKAIILKEFEPGHELMLDAVAKMLGVSVTPVREAFQILSREGFIQLRPNKGAIVMGITPTFLEDHYEIRASLESEACAIICRKKKDISEIIKVHEDAKESILSGDVSSYSDLNQAFHFAIWNASENARLIEMASNLWNGLSMGDLQTEEQYAQISIQEHEDIMNALIAGDEEQSRKFMLKHIYRSMENVLTRFK</sequence>
<organism evidence="5 6">
    <name type="scientific">Trichococcus pasteurii</name>
    <dbReference type="NCBI Taxonomy" id="43064"/>
    <lineage>
        <taxon>Bacteria</taxon>
        <taxon>Bacillati</taxon>
        <taxon>Bacillota</taxon>
        <taxon>Bacilli</taxon>
        <taxon>Lactobacillales</taxon>
        <taxon>Carnobacteriaceae</taxon>
        <taxon>Trichococcus</taxon>
    </lineage>
</organism>
<feature type="domain" description="HTH gntR-type" evidence="4">
    <location>
        <begin position="10"/>
        <end position="77"/>
    </location>
</feature>
<evidence type="ECO:0000259" key="4">
    <source>
        <dbReference type="PROSITE" id="PS50949"/>
    </source>
</evidence>
<dbReference type="SMART" id="SM00895">
    <property type="entry name" value="FCD"/>
    <property type="match status" value="1"/>
</dbReference>
<dbReference type="PANTHER" id="PTHR43537:SF45">
    <property type="entry name" value="GNTR FAMILY REGULATORY PROTEIN"/>
    <property type="match status" value="1"/>
</dbReference>
<keyword evidence="3" id="KW-0804">Transcription</keyword>
<evidence type="ECO:0000313" key="6">
    <source>
        <dbReference type="Proteomes" id="UP000195985"/>
    </source>
</evidence>
<evidence type="ECO:0000256" key="1">
    <source>
        <dbReference type="ARBA" id="ARBA00023015"/>
    </source>
</evidence>
<dbReference type="EMBL" id="FWEY01000006">
    <property type="protein sequence ID" value="SLM52350.1"/>
    <property type="molecule type" value="Genomic_DNA"/>
</dbReference>
<name>A0A1W1IHA4_9LACT</name>
<gene>
    <name evidence="5" type="ORF">TPAS_2044</name>
</gene>
<dbReference type="Gene3D" id="1.10.10.10">
    <property type="entry name" value="Winged helix-like DNA-binding domain superfamily/Winged helix DNA-binding domain"/>
    <property type="match status" value="1"/>
</dbReference>
<dbReference type="PROSITE" id="PS50949">
    <property type="entry name" value="HTH_GNTR"/>
    <property type="match status" value="1"/>
</dbReference>
<dbReference type="OrthoDB" id="574518at2"/>
<dbReference type="InterPro" id="IPR036388">
    <property type="entry name" value="WH-like_DNA-bd_sf"/>
</dbReference>
<accession>A0A1W1IHA4</accession>
<dbReference type="InterPro" id="IPR036390">
    <property type="entry name" value="WH_DNA-bd_sf"/>
</dbReference>
<dbReference type="PANTHER" id="PTHR43537">
    <property type="entry name" value="TRANSCRIPTIONAL REGULATOR, GNTR FAMILY"/>
    <property type="match status" value="1"/>
</dbReference>
<evidence type="ECO:0000256" key="3">
    <source>
        <dbReference type="ARBA" id="ARBA00023163"/>
    </source>
</evidence>
<dbReference type="RefSeq" id="WP_086943119.1">
    <property type="nucleotide sequence ID" value="NZ_FONM01000005.1"/>
</dbReference>
<dbReference type="AlphaFoldDB" id="A0A1W1IHA4"/>
<dbReference type="SUPFAM" id="SSF48008">
    <property type="entry name" value="GntR ligand-binding domain-like"/>
    <property type="match status" value="1"/>
</dbReference>
<evidence type="ECO:0000256" key="2">
    <source>
        <dbReference type="ARBA" id="ARBA00023125"/>
    </source>
</evidence>
<dbReference type="Pfam" id="PF07729">
    <property type="entry name" value="FCD"/>
    <property type="match status" value="1"/>
</dbReference>
<protein>
    <submittedName>
        <fullName evidence="5">Transcription regulator hth gntr</fullName>
    </submittedName>
</protein>
<dbReference type="InterPro" id="IPR000524">
    <property type="entry name" value="Tscrpt_reg_HTH_GntR"/>
</dbReference>
<dbReference type="SMART" id="SM00345">
    <property type="entry name" value="HTH_GNTR"/>
    <property type="match status" value="1"/>
</dbReference>
<dbReference type="CDD" id="cd07377">
    <property type="entry name" value="WHTH_GntR"/>
    <property type="match status" value="1"/>
</dbReference>
<dbReference type="Proteomes" id="UP000195985">
    <property type="component" value="Unassembled WGS sequence"/>
</dbReference>
<dbReference type="GO" id="GO:0003700">
    <property type="term" value="F:DNA-binding transcription factor activity"/>
    <property type="evidence" value="ECO:0007669"/>
    <property type="project" value="InterPro"/>
</dbReference>
<keyword evidence="6" id="KW-1185">Reference proteome</keyword>
<dbReference type="STRING" id="43064.SAMN04488086_105135"/>
<keyword evidence="2" id="KW-0238">DNA-binding</keyword>
<dbReference type="Pfam" id="PF00392">
    <property type="entry name" value="GntR"/>
    <property type="match status" value="1"/>
</dbReference>
<reference evidence="6" key="1">
    <citation type="submission" date="2016-04" db="EMBL/GenBank/DDBJ databases">
        <authorList>
            <person name="Strepis N."/>
        </authorList>
    </citation>
    <scope>NUCLEOTIDE SEQUENCE [LARGE SCALE GENOMIC DNA]</scope>
</reference>
<dbReference type="InterPro" id="IPR008920">
    <property type="entry name" value="TF_FadR/GntR_C"/>
</dbReference>
<dbReference type="GO" id="GO:0003677">
    <property type="term" value="F:DNA binding"/>
    <property type="evidence" value="ECO:0007669"/>
    <property type="project" value="UniProtKB-KW"/>
</dbReference>
<evidence type="ECO:0000313" key="5">
    <source>
        <dbReference type="EMBL" id="SLM52350.1"/>
    </source>
</evidence>
<dbReference type="SUPFAM" id="SSF46785">
    <property type="entry name" value="Winged helix' DNA-binding domain"/>
    <property type="match status" value="1"/>
</dbReference>